<evidence type="ECO:0000313" key="2">
    <source>
        <dbReference type="EMBL" id="KHO66250.1"/>
    </source>
</evidence>
<proteinExistence type="predicted"/>
<protein>
    <submittedName>
        <fullName evidence="2">30S ribosomal protein S3</fullName>
    </submittedName>
</protein>
<keyword evidence="2" id="KW-0687">Ribonucleoprotein</keyword>
<evidence type="ECO:0000256" key="1">
    <source>
        <dbReference type="SAM" id="Phobius"/>
    </source>
</evidence>
<keyword evidence="1" id="KW-0812">Transmembrane</keyword>
<name>A0A0B3BUD0_9PSED</name>
<evidence type="ECO:0000313" key="4">
    <source>
        <dbReference type="Proteomes" id="UP000030980"/>
    </source>
</evidence>
<reference evidence="3 5" key="2">
    <citation type="submission" date="2017-01" db="EMBL/GenBank/DDBJ databases">
        <authorList>
            <person name="Mah S.A."/>
            <person name="Swanson W.J."/>
            <person name="Moy G.W."/>
            <person name="Vacquier V.D."/>
        </authorList>
    </citation>
    <scope>NUCLEOTIDE SEQUENCE [LARGE SCALE GENOMIC DNA]</scope>
    <source>
        <strain evidence="3 5">ATCC 29606</strain>
    </source>
</reference>
<dbReference type="Proteomes" id="UP000186079">
    <property type="component" value="Unassembled WGS sequence"/>
</dbReference>
<gene>
    <name evidence="2" type="ORF">PT85_01345</name>
    <name evidence="3" type="ORF">SAMN05421672_11299</name>
</gene>
<dbReference type="RefSeq" id="WP_039561985.1">
    <property type="nucleotide sequence ID" value="NZ_FMUP01000007.1"/>
</dbReference>
<keyword evidence="1" id="KW-0472">Membrane</keyword>
<evidence type="ECO:0000313" key="5">
    <source>
        <dbReference type="Proteomes" id="UP000186079"/>
    </source>
</evidence>
<keyword evidence="4" id="KW-1185">Reference proteome</keyword>
<dbReference type="EMBL" id="JTAK01000001">
    <property type="protein sequence ID" value="KHO66250.1"/>
    <property type="molecule type" value="Genomic_DNA"/>
</dbReference>
<reference evidence="2 4" key="1">
    <citation type="submission" date="2014-11" db="EMBL/GenBank/DDBJ databases">
        <title>Genome sequence of Pseudomonas tuomuerensis JCM 14085.</title>
        <authorList>
            <person name="Shin S.-K."/>
            <person name="Yi H."/>
        </authorList>
    </citation>
    <scope>NUCLEOTIDE SEQUENCE [LARGE SCALE GENOMIC DNA]</scope>
    <source>
        <strain evidence="2 4">JCM 14085</strain>
    </source>
</reference>
<keyword evidence="2" id="KW-0689">Ribosomal protein</keyword>
<sequence length="78" mass="9299">MDYFIIFIATASGLYFHWWLMVRIRRWADRDLALSMAGDDATKRDYMLQKLEQAKQDKVPRKQLQTWLEQAAGEYAVK</sequence>
<feature type="transmembrane region" description="Helical" evidence="1">
    <location>
        <begin position="6"/>
        <end position="22"/>
    </location>
</feature>
<accession>A0A0B2D7A9</accession>
<dbReference type="GO" id="GO:0005840">
    <property type="term" value="C:ribosome"/>
    <property type="evidence" value="ECO:0007669"/>
    <property type="project" value="UniProtKB-KW"/>
</dbReference>
<dbReference type="Proteomes" id="UP000030980">
    <property type="component" value="Unassembled WGS sequence"/>
</dbReference>
<dbReference type="EMBL" id="FTMC01000012">
    <property type="protein sequence ID" value="SIQ96500.1"/>
    <property type="molecule type" value="Genomic_DNA"/>
</dbReference>
<dbReference type="AlphaFoldDB" id="A0A0B3BUD0"/>
<evidence type="ECO:0000313" key="3">
    <source>
        <dbReference type="EMBL" id="SIQ96500.1"/>
    </source>
</evidence>
<keyword evidence="1" id="KW-1133">Transmembrane helix</keyword>
<dbReference type="STRING" id="706570.PT85_01345"/>
<organism evidence="2 4">
    <name type="scientific">Pseudomonas flexibilis</name>
    <dbReference type="NCBI Taxonomy" id="706570"/>
    <lineage>
        <taxon>Bacteria</taxon>
        <taxon>Pseudomonadati</taxon>
        <taxon>Pseudomonadota</taxon>
        <taxon>Gammaproteobacteria</taxon>
        <taxon>Pseudomonadales</taxon>
        <taxon>Pseudomonadaceae</taxon>
        <taxon>Pseudomonas</taxon>
    </lineage>
</organism>
<accession>A0A0B3BUD0</accession>
<dbReference type="PATRIC" id="fig|706570.3.peg.2642"/>
<dbReference type="OrthoDB" id="6089792at2"/>